<evidence type="ECO:0000313" key="8">
    <source>
        <dbReference type="Proteomes" id="UP001497644"/>
    </source>
</evidence>
<evidence type="ECO:0000259" key="6">
    <source>
        <dbReference type="SMART" id="SM00415"/>
    </source>
</evidence>
<accession>A0AAV2NWV8</accession>
<keyword evidence="4" id="KW-0539">Nucleus</keyword>
<dbReference type="GO" id="GO:0005634">
    <property type="term" value="C:nucleus"/>
    <property type="evidence" value="ECO:0007669"/>
    <property type="project" value="UniProtKB-SubCell"/>
</dbReference>
<evidence type="ECO:0000256" key="2">
    <source>
        <dbReference type="ARBA" id="ARBA00006403"/>
    </source>
</evidence>
<dbReference type="PANTHER" id="PTHR10015:SF465">
    <property type="entry name" value="HSF-TYPE DNA-BINDING DOMAIN-CONTAINING PROTEIN"/>
    <property type="match status" value="1"/>
</dbReference>
<keyword evidence="8" id="KW-1185">Reference proteome</keyword>
<dbReference type="InterPro" id="IPR000232">
    <property type="entry name" value="HSF_DNA-bd"/>
</dbReference>
<keyword evidence="3" id="KW-0238">DNA-binding</keyword>
<organism evidence="7 8">
    <name type="scientific">Lasius platythorax</name>
    <dbReference type="NCBI Taxonomy" id="488582"/>
    <lineage>
        <taxon>Eukaryota</taxon>
        <taxon>Metazoa</taxon>
        <taxon>Ecdysozoa</taxon>
        <taxon>Arthropoda</taxon>
        <taxon>Hexapoda</taxon>
        <taxon>Insecta</taxon>
        <taxon>Pterygota</taxon>
        <taxon>Neoptera</taxon>
        <taxon>Endopterygota</taxon>
        <taxon>Hymenoptera</taxon>
        <taxon>Apocrita</taxon>
        <taxon>Aculeata</taxon>
        <taxon>Formicoidea</taxon>
        <taxon>Formicidae</taxon>
        <taxon>Formicinae</taxon>
        <taxon>Lasius</taxon>
        <taxon>Lasius</taxon>
    </lineage>
</organism>
<dbReference type="EMBL" id="OZ034828">
    <property type="protein sequence ID" value="CAL1684803.1"/>
    <property type="molecule type" value="Genomic_DNA"/>
</dbReference>
<evidence type="ECO:0000256" key="5">
    <source>
        <dbReference type="RuleBase" id="RU004020"/>
    </source>
</evidence>
<evidence type="ECO:0000313" key="7">
    <source>
        <dbReference type="EMBL" id="CAL1684803.1"/>
    </source>
</evidence>
<dbReference type="PANTHER" id="PTHR10015">
    <property type="entry name" value="HEAT SHOCK TRANSCRIPTION FACTOR"/>
    <property type="match status" value="1"/>
</dbReference>
<dbReference type="Gene3D" id="1.10.10.10">
    <property type="entry name" value="Winged helix-like DNA-binding domain superfamily/Winged helix DNA-binding domain"/>
    <property type="match status" value="1"/>
</dbReference>
<comment type="subcellular location">
    <subcellularLocation>
        <location evidence="1">Nucleus</location>
    </subcellularLocation>
</comment>
<gene>
    <name evidence="7" type="ORF">LPLAT_LOCUS10350</name>
</gene>
<protein>
    <recommendedName>
        <fullName evidence="6">HSF-type DNA-binding domain-containing protein</fullName>
    </recommendedName>
</protein>
<dbReference type="Proteomes" id="UP001497644">
    <property type="component" value="Chromosome 5"/>
</dbReference>
<comment type="similarity">
    <text evidence="2 5">Belongs to the HSF family.</text>
</comment>
<evidence type="ECO:0000256" key="1">
    <source>
        <dbReference type="ARBA" id="ARBA00004123"/>
    </source>
</evidence>
<dbReference type="GO" id="GO:0043565">
    <property type="term" value="F:sequence-specific DNA binding"/>
    <property type="evidence" value="ECO:0007669"/>
    <property type="project" value="InterPro"/>
</dbReference>
<dbReference type="SMART" id="SM00415">
    <property type="entry name" value="HSF"/>
    <property type="match status" value="1"/>
</dbReference>
<dbReference type="GO" id="GO:0003700">
    <property type="term" value="F:DNA-binding transcription factor activity"/>
    <property type="evidence" value="ECO:0007669"/>
    <property type="project" value="InterPro"/>
</dbReference>
<evidence type="ECO:0000256" key="3">
    <source>
        <dbReference type="ARBA" id="ARBA00023125"/>
    </source>
</evidence>
<dbReference type="Pfam" id="PF00447">
    <property type="entry name" value="HSF_DNA-bind"/>
    <property type="match status" value="1"/>
</dbReference>
<dbReference type="AlphaFoldDB" id="A0AAV2NWV8"/>
<name>A0AAV2NWV8_9HYME</name>
<reference evidence="7" key="1">
    <citation type="submission" date="2024-04" db="EMBL/GenBank/DDBJ databases">
        <authorList>
            <consortium name="Molecular Ecology Group"/>
        </authorList>
    </citation>
    <scope>NUCLEOTIDE SEQUENCE</scope>
</reference>
<dbReference type="InterPro" id="IPR036388">
    <property type="entry name" value="WH-like_DNA-bd_sf"/>
</dbReference>
<proteinExistence type="inferred from homology"/>
<dbReference type="InterPro" id="IPR036390">
    <property type="entry name" value="WH_DNA-bd_sf"/>
</dbReference>
<feature type="domain" description="HSF-type DNA-binding" evidence="6">
    <location>
        <begin position="8"/>
        <end position="114"/>
    </location>
</feature>
<evidence type="ECO:0000256" key="4">
    <source>
        <dbReference type="ARBA" id="ARBA00023242"/>
    </source>
</evidence>
<sequence length="262" mass="30908">MFEDCVLQSMRFPQKLWRIVNECQTGAIRWSVNGDTVLLDYKRFQTEYLDARRPIFKTSNITSFIRQLNLYGFRKVTSHSRDPICNSYNPYVHEFLHDYFRAERVDLLSRVCRKTGGKSKCLLQHETTKEAEENPRSQTNYVSRLKLCQLALTETLEEIIQEYRQKHEKRPIVAKREDNILKRITNSQNTDINNHVHFPIPLLHEIELNNVPNKKSVVERNAKYSTFLPLKINSSKGKIMSLPWRMATTDKCSLHFNIPNIH</sequence>
<dbReference type="SUPFAM" id="SSF46785">
    <property type="entry name" value="Winged helix' DNA-binding domain"/>
    <property type="match status" value="1"/>
</dbReference>